<dbReference type="KEGG" id="pdu:PDUR_07970"/>
<accession>A0A089HME3</accession>
<organism evidence="2 3">
    <name type="scientific">Paenibacillus durus</name>
    <name type="common">Paenibacillus azotofixans</name>
    <dbReference type="NCBI Taxonomy" id="44251"/>
    <lineage>
        <taxon>Bacteria</taxon>
        <taxon>Bacillati</taxon>
        <taxon>Bacillota</taxon>
        <taxon>Bacilli</taxon>
        <taxon>Bacillales</taxon>
        <taxon>Paenibacillaceae</taxon>
        <taxon>Paenibacillus</taxon>
    </lineage>
</organism>
<name>A0A089HME3_PAEDU</name>
<evidence type="ECO:0000313" key="2">
    <source>
        <dbReference type="EMBL" id="AIQ11875.1"/>
    </source>
</evidence>
<feature type="domain" description="IDEAL" evidence="1">
    <location>
        <begin position="119"/>
        <end position="145"/>
    </location>
</feature>
<dbReference type="RefSeq" id="WP_042205754.1">
    <property type="nucleotide sequence ID" value="NZ_CP009288.1"/>
</dbReference>
<protein>
    <recommendedName>
        <fullName evidence="1">IDEAL domain-containing protein</fullName>
    </recommendedName>
</protein>
<dbReference type="eggNOG" id="ENOG50340RJ">
    <property type="taxonomic scope" value="Bacteria"/>
</dbReference>
<dbReference type="Proteomes" id="UP000029409">
    <property type="component" value="Chromosome"/>
</dbReference>
<sequence length="150" mass="17622">MIRLETNEIVSIAKKQIASIFKMEPLELRFVNDFQGEKSLLNDDKLHLTNRHYWAKVMDCVFEDQVRPVLMCEVLYFLRNEYLESDIDLEFSFDFSEGSIIEANAVAEVNFNDKPDLGKNEIAELIDFALALQDRQWFEELTEKYKELSA</sequence>
<gene>
    <name evidence="2" type="ORF">PDUR_07970</name>
</gene>
<evidence type="ECO:0000259" key="1">
    <source>
        <dbReference type="Pfam" id="PF08858"/>
    </source>
</evidence>
<dbReference type="OrthoDB" id="2427704at2"/>
<evidence type="ECO:0000313" key="3">
    <source>
        <dbReference type="Proteomes" id="UP000029409"/>
    </source>
</evidence>
<dbReference type="EMBL" id="CP009288">
    <property type="protein sequence ID" value="AIQ11875.1"/>
    <property type="molecule type" value="Genomic_DNA"/>
</dbReference>
<dbReference type="Pfam" id="PF08858">
    <property type="entry name" value="IDEAL"/>
    <property type="match status" value="1"/>
</dbReference>
<keyword evidence="3" id="KW-1185">Reference proteome</keyword>
<proteinExistence type="predicted"/>
<dbReference type="AlphaFoldDB" id="A0A089HME3"/>
<reference evidence="2 3" key="1">
    <citation type="submission" date="2014-08" db="EMBL/GenBank/DDBJ databases">
        <title>Comparative genomics of the Paenibacillus odorifer group.</title>
        <authorList>
            <person name="den Bakker H.C."/>
            <person name="Tsai Y.-C."/>
            <person name="Martin N."/>
            <person name="Korlach J."/>
            <person name="Wiedmann M."/>
        </authorList>
    </citation>
    <scope>NUCLEOTIDE SEQUENCE [LARGE SCALE GENOMIC DNA]</scope>
    <source>
        <strain evidence="2 3">DSM 1735</strain>
    </source>
</reference>
<dbReference type="InterPro" id="IPR014957">
    <property type="entry name" value="IDEAL_dom"/>
</dbReference>